<dbReference type="Proteomes" id="UP000664859">
    <property type="component" value="Unassembled WGS sequence"/>
</dbReference>
<sequence>MEPGDLPLVTQALAEENIKLKEFIAAEDASAIKKATQGLGTDEGRLAQLELTSAAMVKKHGKPLRAIVESDVSGAFGKLIGYALMDVDDYGALLFTRATKGVGCAYVEALVDLVNTRTNAELAAIKAKWESQNDQGLVDCLNSEFGMFSKHFLGQKSESTAVDTGLATQQAERLHKAGVGRMGTDEDTFIEILVKQSRAQIQDTLIEILVNQSRAQIQAIKDAYERNFSMSLKRAIEKETSGDFKTALIALLLPSTAAYTALALRKSFEGVGTDKDRICRVLGGTDKLLMPAVCEAYLDTYGETLQQSLNKETLVTGDFLLAAMAWCQCSDPTKGLEHRAAPAEARAKAKHVLQERENLREHIADSDAQLIRRACKAQLKLTHRKGHFVDSDAQFIRRACKGFGTDDNALVMAVCSRTKEHLVRVDRAYHRLFNKSLAQEIKSETSGHYQDLLMAIVLPYDEFDAAIIKKACDGLGTNEQVLIECLAPRSNGRIRALKAKYDAKHNTPLIDRLNSELSGNFKKIIIALLMADRDENAPPNAELAGRQAQMLHDAGEARWGTDERVFQDILVRIKAPAQMLHDAGVARWGTDERVFQDILVRSSRAHIEAIKSAYERLYGHSLRKAIERETSGDLEDVLVALLYTPTEYYARQLHKACKGMGLQKACKEMRTNDDMVVRVLGSHDKNELALIAEHYLATYNRSLTELLASELSGNFKSAALTWVGAPDPLNLRPLEAALNAVAASKPALPPRALPPTAPVSPAGGPPGMSVLSAYSTVNMTAGQQTSVSQGVLDALHVGLGWQTYPGVSVDLDAGVVMLDAQANMRNAVFFGNKFAPGVAYGGDNRTGDAKGDDETIAIQLSAIPLDITTLVFTVHVYNAGASFAHVTESYARIVMPATGHVCAMFQLGAQITAPGVAFAIATSAIPASIRLGAQISAPGVAFAMMKRAATGAQGAWVYCALGHAIGGNQSTHPDSIQAIRHIVSTTAIQVPGGARV</sequence>
<evidence type="ECO:0000256" key="6">
    <source>
        <dbReference type="RuleBase" id="RU003540"/>
    </source>
</evidence>
<dbReference type="Gene3D" id="2.60.60.30">
    <property type="entry name" value="sav2460 like domains"/>
    <property type="match status" value="1"/>
</dbReference>
<dbReference type="Pfam" id="PF02342">
    <property type="entry name" value="TerD"/>
    <property type="match status" value="1"/>
</dbReference>
<dbReference type="PANTHER" id="PTHR10502:SF102">
    <property type="entry name" value="ANNEXIN B11"/>
    <property type="match status" value="1"/>
</dbReference>
<evidence type="ECO:0000256" key="3">
    <source>
        <dbReference type="ARBA" id="ARBA00022837"/>
    </source>
</evidence>
<comment type="caution">
    <text evidence="8">The sequence shown here is derived from an EMBL/GenBank/DDBJ whole genome shotgun (WGS) entry which is preliminary data.</text>
</comment>
<dbReference type="SMART" id="SM00335">
    <property type="entry name" value="ANX"/>
    <property type="match status" value="6"/>
</dbReference>
<evidence type="ECO:0000313" key="8">
    <source>
        <dbReference type="EMBL" id="KAG5179156.1"/>
    </source>
</evidence>
<proteinExistence type="inferred from homology"/>
<dbReference type="GO" id="GO:0005509">
    <property type="term" value="F:calcium ion binding"/>
    <property type="evidence" value="ECO:0007669"/>
    <property type="project" value="InterPro"/>
</dbReference>
<evidence type="ECO:0000256" key="5">
    <source>
        <dbReference type="ARBA" id="ARBA00023302"/>
    </source>
</evidence>
<dbReference type="GO" id="GO:0005886">
    <property type="term" value="C:plasma membrane"/>
    <property type="evidence" value="ECO:0007669"/>
    <property type="project" value="TreeGrafter"/>
</dbReference>
<dbReference type="InterPro" id="IPR003325">
    <property type="entry name" value="TerD"/>
</dbReference>
<evidence type="ECO:0000256" key="2">
    <source>
        <dbReference type="ARBA" id="ARBA00022737"/>
    </source>
</evidence>
<dbReference type="AlphaFoldDB" id="A0A836CCJ5"/>
<dbReference type="PANTHER" id="PTHR10502">
    <property type="entry name" value="ANNEXIN"/>
    <property type="match status" value="1"/>
</dbReference>
<comment type="domain">
    <text evidence="6">A pair of annexin repeats may form one binding site for calcium and phospholipid.</text>
</comment>
<dbReference type="GO" id="GO:0005544">
    <property type="term" value="F:calcium-dependent phospholipid binding"/>
    <property type="evidence" value="ECO:0007669"/>
    <property type="project" value="UniProtKB-KW"/>
</dbReference>
<dbReference type="CDD" id="cd06974">
    <property type="entry name" value="TerD_like"/>
    <property type="match status" value="1"/>
</dbReference>
<dbReference type="InterPro" id="IPR018502">
    <property type="entry name" value="Annexin_repeat"/>
</dbReference>
<dbReference type="PROSITE" id="PS00223">
    <property type="entry name" value="ANNEXIN_1"/>
    <property type="match status" value="1"/>
</dbReference>
<dbReference type="Gene3D" id="1.10.220.10">
    <property type="entry name" value="Annexin"/>
    <property type="match status" value="9"/>
</dbReference>
<evidence type="ECO:0000259" key="7">
    <source>
        <dbReference type="Pfam" id="PF02342"/>
    </source>
</evidence>
<protein>
    <recommendedName>
        <fullName evidence="6">Annexin</fullName>
    </recommendedName>
</protein>
<keyword evidence="9" id="KW-1185">Reference proteome</keyword>
<dbReference type="PRINTS" id="PR00196">
    <property type="entry name" value="ANNEXIN"/>
</dbReference>
<keyword evidence="4 6" id="KW-0041">Annexin</keyword>
<dbReference type="PROSITE" id="PS51897">
    <property type="entry name" value="ANNEXIN_2"/>
    <property type="match status" value="6"/>
</dbReference>
<keyword evidence="2 6" id="KW-0677">Repeat</keyword>
<feature type="domain" description="TerD" evidence="7">
    <location>
        <begin position="776"/>
        <end position="911"/>
    </location>
</feature>
<keyword evidence="3 6" id="KW-0106">Calcium</keyword>
<dbReference type="EMBL" id="JAFCMP010000490">
    <property type="protein sequence ID" value="KAG5179156.1"/>
    <property type="molecule type" value="Genomic_DNA"/>
</dbReference>
<gene>
    <name evidence="8" type="ORF">JKP88DRAFT_280489</name>
</gene>
<organism evidence="8 9">
    <name type="scientific">Tribonema minus</name>
    <dbReference type="NCBI Taxonomy" id="303371"/>
    <lineage>
        <taxon>Eukaryota</taxon>
        <taxon>Sar</taxon>
        <taxon>Stramenopiles</taxon>
        <taxon>Ochrophyta</taxon>
        <taxon>PX clade</taxon>
        <taxon>Xanthophyceae</taxon>
        <taxon>Tribonematales</taxon>
        <taxon>Tribonemataceae</taxon>
        <taxon>Tribonema</taxon>
    </lineage>
</organism>
<dbReference type="InterPro" id="IPR018252">
    <property type="entry name" value="Annexin_repeat_CS"/>
</dbReference>
<evidence type="ECO:0000256" key="4">
    <source>
        <dbReference type="ARBA" id="ARBA00023216"/>
    </source>
</evidence>
<evidence type="ECO:0000313" key="9">
    <source>
        <dbReference type="Proteomes" id="UP000664859"/>
    </source>
</evidence>
<dbReference type="FunFam" id="1.10.220.10:FF:000005">
    <property type="entry name" value="Annexin"/>
    <property type="match status" value="1"/>
</dbReference>
<comment type="similarity">
    <text evidence="1 6">Belongs to the annexin family.</text>
</comment>
<dbReference type="GO" id="GO:0005737">
    <property type="term" value="C:cytoplasm"/>
    <property type="evidence" value="ECO:0007669"/>
    <property type="project" value="TreeGrafter"/>
</dbReference>
<dbReference type="InterPro" id="IPR001464">
    <property type="entry name" value="Annexin"/>
</dbReference>
<name>A0A836CCJ5_9STRA</name>
<evidence type="ECO:0000256" key="1">
    <source>
        <dbReference type="ARBA" id="ARBA00007831"/>
    </source>
</evidence>
<dbReference type="Pfam" id="PF00191">
    <property type="entry name" value="Annexin"/>
    <property type="match status" value="6"/>
</dbReference>
<dbReference type="GO" id="GO:0001786">
    <property type="term" value="F:phosphatidylserine binding"/>
    <property type="evidence" value="ECO:0007669"/>
    <property type="project" value="TreeGrafter"/>
</dbReference>
<keyword evidence="5 6" id="KW-0111">Calcium/phospholipid-binding</keyword>
<dbReference type="InterPro" id="IPR037104">
    <property type="entry name" value="Annexin_sf"/>
</dbReference>
<accession>A0A836CCJ5</accession>
<dbReference type="SUPFAM" id="SSF47874">
    <property type="entry name" value="Annexin"/>
    <property type="match status" value="4"/>
</dbReference>
<reference evidence="8" key="1">
    <citation type="submission" date="2021-02" db="EMBL/GenBank/DDBJ databases">
        <title>First Annotated Genome of the Yellow-green Alga Tribonema minus.</title>
        <authorList>
            <person name="Mahan K.M."/>
        </authorList>
    </citation>
    <scope>NUCLEOTIDE SEQUENCE</scope>
    <source>
        <strain evidence="8">UTEX B ZZ1240</strain>
    </source>
</reference>
<dbReference type="OrthoDB" id="37886at2759"/>
<dbReference type="FunFam" id="1.10.220.10:FF:000002">
    <property type="entry name" value="Annexin"/>
    <property type="match status" value="1"/>
</dbReference>